<dbReference type="PANTHER" id="PTHR38446">
    <property type="entry name" value="BLL0914 PROTEIN"/>
    <property type="match status" value="1"/>
</dbReference>
<dbReference type="Pfam" id="PF06993">
    <property type="entry name" value="DUF1304"/>
    <property type="match status" value="1"/>
</dbReference>
<comment type="caution">
    <text evidence="2">The sequence shown here is derived from an EMBL/GenBank/DDBJ whole genome shotgun (WGS) entry which is preliminary data.</text>
</comment>
<feature type="transmembrane region" description="Helical" evidence="1">
    <location>
        <begin position="56"/>
        <end position="75"/>
    </location>
</feature>
<evidence type="ECO:0000313" key="2">
    <source>
        <dbReference type="EMBL" id="GAA3926502.1"/>
    </source>
</evidence>
<keyword evidence="3" id="KW-1185">Reference proteome</keyword>
<organism evidence="2 3">
    <name type="scientific">Microbacterium soli</name>
    <dbReference type="NCBI Taxonomy" id="446075"/>
    <lineage>
        <taxon>Bacteria</taxon>
        <taxon>Bacillati</taxon>
        <taxon>Actinomycetota</taxon>
        <taxon>Actinomycetes</taxon>
        <taxon>Micrococcales</taxon>
        <taxon>Microbacteriaceae</taxon>
        <taxon>Microbacterium</taxon>
    </lineage>
</organism>
<protein>
    <submittedName>
        <fullName evidence="2">DUF1304 domain-containing protein</fullName>
    </submittedName>
</protein>
<evidence type="ECO:0000256" key="1">
    <source>
        <dbReference type="SAM" id="Phobius"/>
    </source>
</evidence>
<sequence length="128" mass="13441">MLITGLVLAALAAAVHVFIFVLESLRWTQPATRRIFGVRREEDAETMRQLAFNQGFYNLFLAVAALLGVVLVTVGRSTAGVTLVLASTGMMLAAALVLVLADRAKLRAAAVQGIAPLLAVLAVVIGIA</sequence>
<reference evidence="3" key="1">
    <citation type="journal article" date="2019" name="Int. J. Syst. Evol. Microbiol.">
        <title>The Global Catalogue of Microorganisms (GCM) 10K type strain sequencing project: providing services to taxonomists for standard genome sequencing and annotation.</title>
        <authorList>
            <consortium name="The Broad Institute Genomics Platform"/>
            <consortium name="The Broad Institute Genome Sequencing Center for Infectious Disease"/>
            <person name="Wu L."/>
            <person name="Ma J."/>
        </authorList>
    </citation>
    <scope>NUCLEOTIDE SEQUENCE [LARGE SCALE GENOMIC DNA]</scope>
    <source>
        <strain evidence="3">JCM 17024</strain>
    </source>
</reference>
<keyword evidence="1" id="KW-0812">Transmembrane</keyword>
<feature type="transmembrane region" description="Helical" evidence="1">
    <location>
        <begin position="108"/>
        <end position="127"/>
    </location>
</feature>
<feature type="transmembrane region" description="Helical" evidence="1">
    <location>
        <begin position="81"/>
        <end position="101"/>
    </location>
</feature>
<evidence type="ECO:0000313" key="3">
    <source>
        <dbReference type="Proteomes" id="UP001501591"/>
    </source>
</evidence>
<proteinExistence type="predicted"/>
<name>A0ABP7MMR6_9MICO</name>
<dbReference type="RefSeq" id="WP_344817637.1">
    <property type="nucleotide sequence ID" value="NZ_BAABCP010000001.1"/>
</dbReference>
<dbReference type="InterPro" id="IPR009732">
    <property type="entry name" value="DUF1304"/>
</dbReference>
<dbReference type="PANTHER" id="PTHR38446:SF1">
    <property type="entry name" value="BLL0914 PROTEIN"/>
    <property type="match status" value="1"/>
</dbReference>
<dbReference type="EMBL" id="BAABCP010000001">
    <property type="protein sequence ID" value="GAA3926502.1"/>
    <property type="molecule type" value="Genomic_DNA"/>
</dbReference>
<accession>A0ABP7MMR6</accession>
<gene>
    <name evidence="2" type="ORF">GCM10022383_02060</name>
</gene>
<keyword evidence="1" id="KW-0472">Membrane</keyword>
<dbReference type="Proteomes" id="UP001501591">
    <property type="component" value="Unassembled WGS sequence"/>
</dbReference>
<feature type="transmembrane region" description="Helical" evidence="1">
    <location>
        <begin position="6"/>
        <end position="25"/>
    </location>
</feature>
<keyword evidence="1" id="KW-1133">Transmembrane helix</keyword>